<dbReference type="AlphaFoldDB" id="A0AAW9FRM7"/>
<dbReference type="Pfam" id="PF06169">
    <property type="entry name" value="DUF982"/>
    <property type="match status" value="1"/>
</dbReference>
<dbReference type="Gene3D" id="6.10.250.730">
    <property type="match status" value="1"/>
</dbReference>
<sequence length="121" mass="12863">MFQKGSRPARPGWNGFPLPSRSPIYESTCMSSVNDPPIAPVTVEWGSFETLGTVSALARCLLRHWPDGTHGEAYVTALMVCDAVLAGGEDDTAEDARASFIAAAHEAGLLVSPDDAGPDWF</sequence>
<evidence type="ECO:0000313" key="1">
    <source>
        <dbReference type="EMBL" id="MDX8305154.1"/>
    </source>
</evidence>
<name>A0AAW9FRM7_9HYPH</name>
<dbReference type="EMBL" id="JAVRAF010000014">
    <property type="protein sequence ID" value="MDX8305154.1"/>
    <property type="molecule type" value="Genomic_DNA"/>
</dbReference>
<evidence type="ECO:0000313" key="2">
    <source>
        <dbReference type="EMBL" id="MDX8332363.1"/>
    </source>
</evidence>
<proteinExistence type="predicted"/>
<gene>
    <name evidence="1" type="ORF">RMR22_23170</name>
    <name evidence="2" type="ORF">RMS29_24455</name>
</gene>
<dbReference type="EMBL" id="JAVRAD010000017">
    <property type="protein sequence ID" value="MDX8332363.1"/>
    <property type="molecule type" value="Genomic_DNA"/>
</dbReference>
<evidence type="ECO:0000313" key="3">
    <source>
        <dbReference type="Proteomes" id="UP001277561"/>
    </source>
</evidence>
<keyword evidence="3" id="KW-1185">Reference proteome</keyword>
<dbReference type="InterPro" id="IPR010385">
    <property type="entry name" value="DUF982"/>
</dbReference>
<accession>A0AAW9FRM7</accession>
<protein>
    <submittedName>
        <fullName evidence="1">DUF982 domain-containing protein</fullName>
    </submittedName>
</protein>
<dbReference type="RefSeq" id="WP_320188656.1">
    <property type="nucleotide sequence ID" value="NZ_CP192770.1"/>
</dbReference>
<dbReference type="Proteomes" id="UP001277561">
    <property type="component" value="Unassembled WGS sequence"/>
</dbReference>
<comment type="caution">
    <text evidence="1">The sequence shown here is derived from an EMBL/GenBank/DDBJ whole genome shotgun (WGS) entry which is preliminary data.</text>
</comment>
<reference evidence="1 3" key="1">
    <citation type="journal article" date="2023" name="Phytobiomes J">
        <title>Deciphering the key players within the bacterial microbiota associated with aerial crown gall tumors on rhododendron: Insights into the gallobiome.</title>
        <authorList>
            <person name="Kuzmanovic N."/>
            <person name="Nesme J."/>
            <person name="Wolf J."/>
            <person name="Neumann-Schaal M."/>
            <person name="Petersen J."/>
            <person name="Fernandez-Gnecco G."/>
            <person name="Sproeer C."/>
            <person name="Bunk B."/>
            <person name="Overmann J."/>
            <person name="Sorensen S.J."/>
            <person name="Idczak E."/>
            <person name="Smalla K."/>
        </authorList>
    </citation>
    <scope>NUCLEOTIDE SEQUENCE</scope>
    <source>
        <strain evidence="1">Rho-11.1</strain>
        <strain evidence="2">Rho-14.1</strain>
        <strain evidence="3">rho-14.1</strain>
    </source>
</reference>
<organism evidence="1">
    <name type="scientific">Agrobacterium rosae</name>
    <dbReference type="NCBI Taxonomy" id="1972867"/>
    <lineage>
        <taxon>Bacteria</taxon>
        <taxon>Pseudomonadati</taxon>
        <taxon>Pseudomonadota</taxon>
        <taxon>Alphaproteobacteria</taxon>
        <taxon>Hyphomicrobiales</taxon>
        <taxon>Rhizobiaceae</taxon>
        <taxon>Rhizobium/Agrobacterium group</taxon>
        <taxon>Agrobacterium</taxon>
    </lineage>
</organism>